<feature type="region of interest" description="Disordered" evidence="1">
    <location>
        <begin position="146"/>
        <end position="168"/>
    </location>
</feature>
<gene>
    <name evidence="3" type="ORF">HDF16_002027</name>
</gene>
<dbReference type="SMART" id="SM01235">
    <property type="entry name" value="Haem_bd"/>
    <property type="match status" value="1"/>
</dbReference>
<dbReference type="Proteomes" id="UP000540989">
    <property type="component" value="Unassembled WGS sequence"/>
</dbReference>
<dbReference type="Pfam" id="PF14376">
    <property type="entry name" value="Haem_bd"/>
    <property type="match status" value="1"/>
</dbReference>
<name>A0A7W7ZCN8_9BACT</name>
<evidence type="ECO:0000259" key="2">
    <source>
        <dbReference type="SMART" id="SM01235"/>
    </source>
</evidence>
<protein>
    <submittedName>
        <fullName evidence="3">Mono/diheme cytochrome c family protein</fullName>
    </submittedName>
</protein>
<dbReference type="InterPro" id="IPR032033">
    <property type="entry name" value="Cytochrome_P460"/>
</dbReference>
<evidence type="ECO:0000313" key="4">
    <source>
        <dbReference type="Proteomes" id="UP000540989"/>
    </source>
</evidence>
<organism evidence="3 4">
    <name type="scientific">Granulicella aggregans</name>
    <dbReference type="NCBI Taxonomy" id="474949"/>
    <lineage>
        <taxon>Bacteria</taxon>
        <taxon>Pseudomonadati</taxon>
        <taxon>Acidobacteriota</taxon>
        <taxon>Terriglobia</taxon>
        <taxon>Terriglobales</taxon>
        <taxon>Acidobacteriaceae</taxon>
        <taxon>Granulicella</taxon>
    </lineage>
</organism>
<feature type="domain" description="Haem-binding" evidence="2">
    <location>
        <begin position="12"/>
        <end position="138"/>
    </location>
</feature>
<dbReference type="InterPro" id="IPR038142">
    <property type="entry name" value="Cytochrome_P460_sp"/>
</dbReference>
<evidence type="ECO:0000313" key="3">
    <source>
        <dbReference type="EMBL" id="MBB5057342.1"/>
    </source>
</evidence>
<keyword evidence="4" id="KW-1185">Reference proteome</keyword>
<feature type="compositionally biased region" description="Low complexity" evidence="1">
    <location>
        <begin position="154"/>
        <end position="168"/>
    </location>
</feature>
<dbReference type="RefSeq" id="WP_281383430.1">
    <property type="nucleotide sequence ID" value="NZ_JACHIP010000002.1"/>
</dbReference>
<dbReference type="InterPro" id="IPR025992">
    <property type="entry name" value="Haem-bd"/>
</dbReference>
<dbReference type="Pfam" id="PF16694">
    <property type="entry name" value="Cytochrome_P460"/>
    <property type="match status" value="1"/>
</dbReference>
<reference evidence="3 4" key="1">
    <citation type="submission" date="2020-08" db="EMBL/GenBank/DDBJ databases">
        <title>Genomic Encyclopedia of Type Strains, Phase IV (KMG-V): Genome sequencing to study the core and pangenomes of soil and plant-associated prokaryotes.</title>
        <authorList>
            <person name="Whitman W."/>
        </authorList>
    </citation>
    <scope>NUCLEOTIDE SEQUENCE [LARGE SCALE GENOMIC DNA]</scope>
    <source>
        <strain evidence="3 4">M8UP14</strain>
    </source>
</reference>
<dbReference type="Gene3D" id="3.50.70.20">
    <property type="entry name" value="Cytochrome P460"/>
    <property type="match status" value="1"/>
</dbReference>
<sequence>MKFLARLAAIGIILFIALQTIRPTIPAAPATAEIQAPPEIKHILEKDCYACHSNERRLAWFDQIVPGYWLVRHDILTAREHLNFSTIGTKPAAAQRATLFEAVNMIQLGAMPLPQFTALHPDAKVTPEDLATLKAYLAPWGTLPTPPAAPSAPTPTSAAPTSAAPTSLSEVPPEFNGLAFDPSFENWKVIATTDRGDNNTFRFILGNDVAFKAAQSGAITPWPDGARFAKIAWQQQLGADGLIHPGKFIQVELMVKDAAKYKSIEGWGWGRWRGLDLKPYGKDAKFVTECTTCHLPVKGDDYVYTLPITTAKVDRQEAVNNHAAALPASLPYQPLGWTPITMYVDPRTHTTATLFGNEAAARSINSRSASPPAATYQPGSVLALVTWVQREDPHWFGARIPDAPQSVEFVTLAAPGQTAYRHFAGTQLTEAQPNNPETTQRIATILGLPPASLP</sequence>
<proteinExistence type="predicted"/>
<evidence type="ECO:0000256" key="1">
    <source>
        <dbReference type="SAM" id="MobiDB-lite"/>
    </source>
</evidence>
<dbReference type="CDD" id="cd20753">
    <property type="entry name" value="cyt_P460_Mc-like"/>
    <property type="match status" value="1"/>
</dbReference>
<dbReference type="AlphaFoldDB" id="A0A7W7ZCN8"/>
<comment type="caution">
    <text evidence="3">The sequence shown here is derived from an EMBL/GenBank/DDBJ whole genome shotgun (WGS) entry which is preliminary data.</text>
</comment>
<dbReference type="EMBL" id="JACHIP010000002">
    <property type="protein sequence ID" value="MBB5057342.1"/>
    <property type="molecule type" value="Genomic_DNA"/>
</dbReference>
<accession>A0A7W7ZCN8</accession>